<proteinExistence type="predicted"/>
<sequence length="354" mass="37419">MQAAARWLDLHGIEVVARDATYAWDTAEAGEGYVMHRIESAPLTDLLDRIAPEVVAVPGWSAPYALDALGWARARGARAVMMSDSNPHDARRRPFKEWLKRGIVSQAQAGFAAGSHARAYLERLGLGPAGITTGYDVVDNAHFARPRGTGPGRGFLAVARFVEKKNLCMLLDAYAAYRAEAGSGAWPLTLVGDGDMRPTLEAQIDALGLTDAVTLPGFVQYPDLPVLYHGAGALVVPSRVEQWGLVVNEAMAAGLPVLVSDMAGCALDLVVDGRTGFTFAPTDTAALTARMTELAADPARAAAMGEAAATHVADWGLNAFAEGLVTAVQSSLAAPPAPSGPALRLWALSQRRRR</sequence>
<feature type="domain" description="Glycosyl transferase family 1" evidence="1">
    <location>
        <begin position="155"/>
        <end position="309"/>
    </location>
</feature>
<gene>
    <name evidence="2" type="ORF">BMI91_05690</name>
</gene>
<evidence type="ECO:0000313" key="2">
    <source>
        <dbReference type="EMBL" id="OOY26280.1"/>
    </source>
</evidence>
<protein>
    <recommendedName>
        <fullName evidence="1">Glycosyl transferase family 1 domain-containing protein</fullName>
    </recommendedName>
</protein>
<dbReference type="Proteomes" id="UP000190787">
    <property type="component" value="Unassembled WGS sequence"/>
</dbReference>
<evidence type="ECO:0000259" key="1">
    <source>
        <dbReference type="Pfam" id="PF00534"/>
    </source>
</evidence>
<dbReference type="PANTHER" id="PTHR45947:SF3">
    <property type="entry name" value="SULFOQUINOVOSYL TRANSFERASE SQD2"/>
    <property type="match status" value="1"/>
</dbReference>
<dbReference type="Pfam" id="PF00534">
    <property type="entry name" value="Glycos_transf_1"/>
    <property type="match status" value="1"/>
</dbReference>
<dbReference type="EMBL" id="MPZV01000001">
    <property type="protein sequence ID" value="OOY26280.1"/>
    <property type="molecule type" value="Genomic_DNA"/>
</dbReference>
<name>A0ABX3N301_9RHOB</name>
<reference evidence="2 3" key="1">
    <citation type="submission" date="2016-11" db="EMBL/GenBank/DDBJ databases">
        <title>A multilocus sequence analysis scheme for characterization of bacteria in the genus Thioclava.</title>
        <authorList>
            <person name="Liu Y."/>
            <person name="Shao Z."/>
        </authorList>
    </citation>
    <scope>NUCLEOTIDE SEQUENCE [LARGE SCALE GENOMIC DNA]</scope>
    <source>
        <strain evidence="2 3">TAW-CT134</strain>
    </source>
</reference>
<dbReference type="InterPro" id="IPR001296">
    <property type="entry name" value="Glyco_trans_1"/>
</dbReference>
<comment type="caution">
    <text evidence="2">The sequence shown here is derived from an EMBL/GenBank/DDBJ whole genome shotgun (WGS) entry which is preliminary data.</text>
</comment>
<accession>A0ABX3N301</accession>
<dbReference type="InterPro" id="IPR050194">
    <property type="entry name" value="Glycosyltransferase_grp1"/>
</dbReference>
<dbReference type="SUPFAM" id="SSF53756">
    <property type="entry name" value="UDP-Glycosyltransferase/glycogen phosphorylase"/>
    <property type="match status" value="1"/>
</dbReference>
<dbReference type="Gene3D" id="3.40.50.2000">
    <property type="entry name" value="Glycogen Phosphorylase B"/>
    <property type="match status" value="2"/>
</dbReference>
<keyword evidence="3" id="KW-1185">Reference proteome</keyword>
<organism evidence="2 3">
    <name type="scientific">Thioclava sediminum</name>
    <dbReference type="NCBI Taxonomy" id="1915319"/>
    <lineage>
        <taxon>Bacteria</taxon>
        <taxon>Pseudomonadati</taxon>
        <taxon>Pseudomonadota</taxon>
        <taxon>Alphaproteobacteria</taxon>
        <taxon>Rhodobacterales</taxon>
        <taxon>Paracoccaceae</taxon>
        <taxon>Thioclava</taxon>
    </lineage>
</organism>
<dbReference type="CDD" id="cd03801">
    <property type="entry name" value="GT4_PimA-like"/>
    <property type="match status" value="1"/>
</dbReference>
<dbReference type="PANTHER" id="PTHR45947">
    <property type="entry name" value="SULFOQUINOVOSYL TRANSFERASE SQD2"/>
    <property type="match status" value="1"/>
</dbReference>
<evidence type="ECO:0000313" key="3">
    <source>
        <dbReference type="Proteomes" id="UP000190787"/>
    </source>
</evidence>